<sequence>MLEHSPNMPWLKGNTPFDSLDPLEIPQRPFNKQIHFLIQDVFKIGGIGTVPVGRVIIVFITPGQVIIITNTIITTKCEYSKMHHDAFTQAVPGDNAGLRLKEKQFS</sequence>
<dbReference type="GO" id="GO:0003746">
    <property type="term" value="F:translation elongation factor activity"/>
    <property type="evidence" value="ECO:0007669"/>
    <property type="project" value="UniProtKB-KW"/>
</dbReference>
<protein>
    <submittedName>
        <fullName evidence="1">Putative translation elongation factor-1 alpha</fullName>
    </submittedName>
</protein>
<evidence type="ECO:0000313" key="2">
    <source>
        <dbReference type="Proteomes" id="UP000324800"/>
    </source>
</evidence>
<dbReference type="InterPro" id="IPR009000">
    <property type="entry name" value="Transl_B-barrel_sf"/>
</dbReference>
<dbReference type="PANTHER" id="PTHR44830">
    <property type="entry name" value="ELONGATION FACTOR 1 ALPHA"/>
    <property type="match status" value="1"/>
</dbReference>
<accession>A0A5J4V8X4</accession>
<dbReference type="Gene3D" id="2.40.30.10">
    <property type="entry name" value="Translation factors"/>
    <property type="match status" value="1"/>
</dbReference>
<comment type="caution">
    <text evidence="1">The sequence shown here is derived from an EMBL/GenBank/DDBJ whole genome shotgun (WGS) entry which is preliminary data.</text>
</comment>
<gene>
    <name evidence="1" type="ORF">EZS28_025496</name>
</gene>
<dbReference type="OrthoDB" id="5570111at2759"/>
<organism evidence="1 2">
    <name type="scientific">Streblomastix strix</name>
    <dbReference type="NCBI Taxonomy" id="222440"/>
    <lineage>
        <taxon>Eukaryota</taxon>
        <taxon>Metamonada</taxon>
        <taxon>Preaxostyla</taxon>
        <taxon>Oxymonadida</taxon>
        <taxon>Streblomastigidae</taxon>
        <taxon>Streblomastix</taxon>
    </lineage>
</organism>
<keyword evidence="1" id="KW-0251">Elongation factor</keyword>
<dbReference type="SUPFAM" id="SSF50447">
    <property type="entry name" value="Translation proteins"/>
    <property type="match status" value="1"/>
</dbReference>
<name>A0A5J4V8X4_9EUKA</name>
<dbReference type="AlphaFoldDB" id="A0A5J4V8X4"/>
<evidence type="ECO:0000313" key="1">
    <source>
        <dbReference type="EMBL" id="KAA6378976.1"/>
    </source>
</evidence>
<dbReference type="EMBL" id="SNRW01008791">
    <property type="protein sequence ID" value="KAA6378976.1"/>
    <property type="molecule type" value="Genomic_DNA"/>
</dbReference>
<keyword evidence="1" id="KW-0648">Protein biosynthesis</keyword>
<dbReference type="PANTHER" id="PTHR44830:SF1">
    <property type="entry name" value="TR-TYPE G DOMAIN-CONTAINING PROTEIN"/>
    <property type="match status" value="1"/>
</dbReference>
<dbReference type="Proteomes" id="UP000324800">
    <property type="component" value="Unassembled WGS sequence"/>
</dbReference>
<reference evidence="1 2" key="1">
    <citation type="submission" date="2019-03" db="EMBL/GenBank/DDBJ databases">
        <title>Single cell metagenomics reveals metabolic interactions within the superorganism composed of flagellate Streblomastix strix and complex community of Bacteroidetes bacteria on its surface.</title>
        <authorList>
            <person name="Treitli S.C."/>
            <person name="Kolisko M."/>
            <person name="Husnik F."/>
            <person name="Keeling P."/>
            <person name="Hampl V."/>
        </authorList>
    </citation>
    <scope>NUCLEOTIDE SEQUENCE [LARGE SCALE GENOMIC DNA]</scope>
    <source>
        <strain evidence="1">ST1C</strain>
    </source>
</reference>
<proteinExistence type="predicted"/>